<evidence type="ECO:0000313" key="1">
    <source>
        <dbReference type="EMBL" id="BAE52507.1"/>
    </source>
</evidence>
<gene>
    <name evidence="1" type="ordered locus">amb3703</name>
</gene>
<accession>Q2W0W8</accession>
<dbReference type="Proteomes" id="UP000007058">
    <property type="component" value="Chromosome"/>
</dbReference>
<dbReference type="AlphaFoldDB" id="Q2W0W8"/>
<dbReference type="KEGG" id="mag:amb3703"/>
<sequence>MKSKESYGYLIEFTAVRFHKEFMDEVVPRGYKKTWCPIYKRELMGMFGHEVDPDQYASSSYYLGHLPEKNILLLKMRHLGIKRIWRVDVTV</sequence>
<name>Q2W0W8_PARM1</name>
<dbReference type="RefSeq" id="WP_011386059.1">
    <property type="nucleotide sequence ID" value="NC_007626.1"/>
</dbReference>
<protein>
    <submittedName>
        <fullName evidence="1">Uncharacterized protein</fullName>
    </submittedName>
</protein>
<evidence type="ECO:0000313" key="2">
    <source>
        <dbReference type="Proteomes" id="UP000007058"/>
    </source>
</evidence>
<reference evidence="1 2" key="1">
    <citation type="journal article" date="2005" name="DNA Res.">
        <title>Complete genome sequence of the facultative anaerobic magnetotactic bacterium Magnetospirillum sp. strain AMB-1.</title>
        <authorList>
            <person name="Matsunaga T."/>
            <person name="Okamura Y."/>
            <person name="Fukuda Y."/>
            <person name="Wahyudi A.T."/>
            <person name="Murase Y."/>
            <person name="Takeyama H."/>
        </authorList>
    </citation>
    <scope>NUCLEOTIDE SEQUENCE [LARGE SCALE GENOMIC DNA]</scope>
    <source>
        <strain evidence="2">ATCC 700264 / AMB-1</strain>
    </source>
</reference>
<proteinExistence type="predicted"/>
<dbReference type="HOGENOM" id="CLU_2423439_0_0_5"/>
<keyword evidence="2" id="KW-1185">Reference proteome</keyword>
<organism evidence="1 2">
    <name type="scientific">Paramagnetospirillum magneticum (strain ATCC 700264 / AMB-1)</name>
    <name type="common">Magnetospirillum magneticum</name>
    <dbReference type="NCBI Taxonomy" id="342108"/>
    <lineage>
        <taxon>Bacteria</taxon>
        <taxon>Pseudomonadati</taxon>
        <taxon>Pseudomonadota</taxon>
        <taxon>Alphaproteobacteria</taxon>
        <taxon>Rhodospirillales</taxon>
        <taxon>Magnetospirillaceae</taxon>
        <taxon>Paramagnetospirillum</taxon>
    </lineage>
</organism>
<dbReference type="EMBL" id="AP007255">
    <property type="protein sequence ID" value="BAE52507.1"/>
    <property type="molecule type" value="Genomic_DNA"/>
</dbReference>
<dbReference type="OrthoDB" id="7355379at2"/>